<organism evidence="2 3">
    <name type="scientific">Faucicola atlantae</name>
    <dbReference type="NCBI Taxonomy" id="34059"/>
    <lineage>
        <taxon>Bacteria</taxon>
        <taxon>Pseudomonadati</taxon>
        <taxon>Pseudomonadota</taxon>
        <taxon>Gammaproteobacteria</taxon>
        <taxon>Moraxellales</taxon>
        <taxon>Moraxellaceae</taxon>
        <taxon>Faucicola</taxon>
    </lineage>
</organism>
<dbReference type="Proteomes" id="UP000255193">
    <property type="component" value="Unassembled WGS sequence"/>
</dbReference>
<keyword evidence="1" id="KW-1133">Transmembrane helix</keyword>
<feature type="transmembrane region" description="Helical" evidence="1">
    <location>
        <begin position="136"/>
        <end position="161"/>
    </location>
</feature>
<feature type="transmembrane region" description="Helical" evidence="1">
    <location>
        <begin position="42"/>
        <end position="64"/>
    </location>
</feature>
<evidence type="ECO:0000313" key="3">
    <source>
        <dbReference type="Proteomes" id="UP000255193"/>
    </source>
</evidence>
<name>A0A378Q665_9GAMM</name>
<dbReference type="EMBL" id="UGQA01000001">
    <property type="protein sequence ID" value="STY96016.1"/>
    <property type="molecule type" value="Genomic_DNA"/>
</dbReference>
<dbReference type="GO" id="GO:0006508">
    <property type="term" value="P:proteolysis"/>
    <property type="evidence" value="ECO:0007669"/>
    <property type="project" value="InterPro"/>
</dbReference>
<feature type="transmembrane region" description="Helical" evidence="1">
    <location>
        <begin position="101"/>
        <end position="124"/>
    </location>
</feature>
<keyword evidence="1" id="KW-0812">Transmembrane</keyword>
<dbReference type="Gene3D" id="3.40.50.1460">
    <property type="match status" value="1"/>
</dbReference>
<gene>
    <name evidence="2" type="ORF">NCTC11091_01826</name>
</gene>
<protein>
    <submittedName>
        <fullName evidence="2">Peptidase C13 family</fullName>
    </submittedName>
</protein>
<feature type="transmembrane region" description="Helical" evidence="1">
    <location>
        <begin position="168"/>
        <end position="185"/>
    </location>
</feature>
<dbReference type="AlphaFoldDB" id="A0A378Q665"/>
<evidence type="ECO:0000313" key="2">
    <source>
        <dbReference type="EMBL" id="STY96016.1"/>
    </source>
</evidence>
<reference evidence="2 3" key="1">
    <citation type="submission" date="2018-06" db="EMBL/GenBank/DDBJ databases">
        <authorList>
            <consortium name="Pathogen Informatics"/>
            <person name="Doyle S."/>
        </authorList>
    </citation>
    <scope>NUCLEOTIDE SEQUENCE [LARGE SCALE GENOMIC DNA]</scope>
    <source>
        <strain evidence="2 3">NCTC11091</strain>
    </source>
</reference>
<dbReference type="Pfam" id="PF01650">
    <property type="entry name" value="Peptidase_C13"/>
    <property type="match status" value="1"/>
</dbReference>
<sequence length="488" mass="54325">MAFSQLRLAPLHSFTANFLSNIRAAGYMLLGSRKAFYWVKPTIGQFFAFALTALGSNLLFAWLSAADTSAFNEQGLVSYLVWPMVMLVWGLILARRHYNAMLIYVPAILWLVADTMMALLQSLFQWLGHAGWLPEFGYIVLPVVFTLLFVWQALSLLWVFGRQLHWSWLERVLVMVAAFAVFAVWQKNVQSQPIFMPETPVPMLSEQALYAQPELLRQTLDSLQAERKGVTDWYFIGVAGFAEQDVFAHEIEQARQLAMTQLGMAGRTAVLVNNIHTQDSLPIASKTSLDMALQAVASRMNPSEDVLWLTVSSHGAPNVIQMQNPPIALDDLDPAWLRQRLDKAGIRWRVIVLSACYSGSFIQQLASPTTLIITASAADRTSFGCTNDADFTYFGQAFFGDSLPKYHQFAPAFNHAKQLIAKREAKMGFAPSNPQWVIGKQMQARLPMFEKALMPSLVSTPTGIIAAAPNHTHEDARAAAPRSASVIP</sequence>
<dbReference type="InterPro" id="IPR001096">
    <property type="entry name" value="Peptidase_C13"/>
</dbReference>
<keyword evidence="1" id="KW-0472">Membrane</keyword>
<evidence type="ECO:0000256" key="1">
    <source>
        <dbReference type="SAM" id="Phobius"/>
    </source>
</evidence>
<dbReference type="GO" id="GO:0008233">
    <property type="term" value="F:peptidase activity"/>
    <property type="evidence" value="ECO:0007669"/>
    <property type="project" value="InterPro"/>
</dbReference>
<feature type="transmembrane region" description="Helical" evidence="1">
    <location>
        <begin position="76"/>
        <end position="94"/>
    </location>
</feature>
<proteinExistence type="predicted"/>
<accession>A0A378Q665</accession>